<evidence type="ECO:0000313" key="2">
    <source>
        <dbReference type="EMBL" id="CEF55081.1"/>
    </source>
</evidence>
<keyword evidence="5" id="KW-1185">Reference proteome</keyword>
<evidence type="ECO:0000313" key="5">
    <source>
        <dbReference type="Proteomes" id="UP000657200"/>
    </source>
</evidence>
<feature type="domain" description="Endonuclease/exonuclease/phosphatase" evidence="1">
    <location>
        <begin position="66"/>
        <end position="313"/>
    </location>
</feature>
<evidence type="ECO:0000259" key="1">
    <source>
        <dbReference type="Pfam" id="PF03372"/>
    </source>
</evidence>
<dbReference type="EMBL" id="LN609302">
    <property type="protein sequence ID" value="CEF55081.1"/>
    <property type="molecule type" value="Genomic_DNA"/>
</dbReference>
<dbReference type="STRING" id="431306.AGA_1138"/>
<reference evidence="4" key="1">
    <citation type="submission" date="2014-09" db="EMBL/GenBank/DDBJ databases">
        <authorList>
            <person name="Illeghems K.G."/>
        </authorList>
    </citation>
    <scope>NUCLEOTIDE SEQUENCE [LARGE SCALE GENOMIC DNA]</scope>
    <source>
        <strain evidence="4">LMG 23848T</strain>
    </source>
</reference>
<proteinExistence type="predicted"/>
<evidence type="ECO:0000313" key="3">
    <source>
        <dbReference type="EMBL" id="NHO38691.1"/>
    </source>
</evidence>
<keyword evidence="3" id="KW-0378">Hydrolase</keyword>
<name>A0A0U5F1U5_9PROT</name>
<dbReference type="Proteomes" id="UP000657200">
    <property type="component" value="Unassembled WGS sequence"/>
</dbReference>
<dbReference type="SUPFAM" id="SSF56219">
    <property type="entry name" value="DNase I-like"/>
    <property type="match status" value="1"/>
</dbReference>
<dbReference type="InterPro" id="IPR005135">
    <property type="entry name" value="Endo/exonuclease/phosphatase"/>
</dbReference>
<accession>A0A0U5F1U5</accession>
<dbReference type="EMBL" id="WOTE01000001">
    <property type="protein sequence ID" value="NHO38691.1"/>
    <property type="molecule type" value="Genomic_DNA"/>
</dbReference>
<reference evidence="2" key="2">
    <citation type="submission" date="2014-09" db="EMBL/GenBank/DDBJ databases">
        <authorList>
            <person name="Magalhaes I.L.F."/>
            <person name="Oliveira U."/>
            <person name="Santos F.R."/>
            <person name="Vidigal T.H.D.A."/>
            <person name="Brescovit A.D."/>
            <person name="Santos A.J."/>
        </authorList>
    </citation>
    <scope>NUCLEOTIDE SEQUENCE</scope>
    <source>
        <strain evidence="2">LMG 23848T</strain>
    </source>
</reference>
<evidence type="ECO:0000313" key="4">
    <source>
        <dbReference type="Proteomes" id="UP000068250"/>
    </source>
</evidence>
<protein>
    <submittedName>
        <fullName evidence="3">Endonuclease/exonuclease/phosphatase family protein</fullName>
    </submittedName>
</protein>
<organism evidence="2 4">
    <name type="scientific">Acetobacter ghanensis</name>
    <dbReference type="NCBI Taxonomy" id="431306"/>
    <lineage>
        <taxon>Bacteria</taxon>
        <taxon>Pseudomonadati</taxon>
        <taxon>Pseudomonadota</taxon>
        <taxon>Alphaproteobacteria</taxon>
        <taxon>Acetobacterales</taxon>
        <taxon>Acetobacteraceae</taxon>
        <taxon>Acetobacter</taxon>
    </lineage>
</organism>
<keyword evidence="3" id="KW-0255">Endonuclease</keyword>
<sequence>MNRPARACQSVVLLKNCRNRPNKKLHNKTAFCMPALRSGLMAAMGAGFFWANASWATPVQTLKISTWNMDWLLDSQTQHAPFIPTDIPHRATDDLAALATYATRLHSDLIGLQEVGDTATLAHLFPLQDYQLFLSDDNIPQHTAIAVRQGLVVQRNPDVTALALSSTGPHHPLRSGLDMTLRVDDTTLRVLVIHLKTGCWDNPPSEKHHACPILVQQFHALQNWLADRAKTGEAFAIIGDFNRRMTRTDPLFLSLNQITPLDLVTAGHASPCLNGSYFIDHILLGGAAEKWKDPGSLRIMTIPQNGAQTLSDHCPVSITLRLPQKHTP</sequence>
<dbReference type="Pfam" id="PF03372">
    <property type="entry name" value="Exo_endo_phos"/>
    <property type="match status" value="1"/>
</dbReference>
<dbReference type="OrthoDB" id="395856at2"/>
<gene>
    <name evidence="2" type="ORF">AGA_1138</name>
    <name evidence="3" type="ORF">GOB80_03140</name>
</gene>
<dbReference type="Proteomes" id="UP000068250">
    <property type="component" value="Chromosome I"/>
</dbReference>
<keyword evidence="3" id="KW-0540">Nuclease</keyword>
<dbReference type="AlphaFoldDB" id="A0A0U5F1U5"/>
<dbReference type="PATRIC" id="fig|431306.5.peg.1157"/>
<reference evidence="3 5" key="3">
    <citation type="journal article" date="2020" name="Int. J. Syst. Evol. Microbiol.">
        <title>Novel acetic acid bacteria from cider fermentations: Acetobacter conturbans sp. nov. and Acetobacter fallax sp. nov.</title>
        <authorList>
            <person name="Sombolestani A.S."/>
            <person name="Cleenwerck I."/>
            <person name="Cnockaert M."/>
            <person name="Borremans W."/>
            <person name="Wieme A.D."/>
            <person name="De Vuyst L."/>
            <person name="Vandamme P."/>
        </authorList>
    </citation>
    <scope>NUCLEOTIDE SEQUENCE [LARGE SCALE GENOMIC DNA]</scope>
    <source>
        <strain evidence="3 5">LMG 23848</strain>
    </source>
</reference>
<dbReference type="InterPro" id="IPR036691">
    <property type="entry name" value="Endo/exonu/phosph_ase_sf"/>
</dbReference>
<dbReference type="GO" id="GO:0004519">
    <property type="term" value="F:endonuclease activity"/>
    <property type="evidence" value="ECO:0007669"/>
    <property type="project" value="UniProtKB-KW"/>
</dbReference>
<dbReference type="Gene3D" id="3.60.10.10">
    <property type="entry name" value="Endonuclease/exonuclease/phosphatase"/>
    <property type="match status" value="1"/>
</dbReference>